<feature type="site" description="Interaction with substrate rRNA" evidence="1">
    <location>
        <position position="23"/>
    </location>
</feature>
<dbReference type="STRING" id="1029756.W911_15635"/>
<gene>
    <name evidence="1" type="primary">rlmJ</name>
    <name evidence="3" type="ORF">W911_15635</name>
</gene>
<dbReference type="AlphaFoldDB" id="V5SG42"/>
<evidence type="ECO:0000259" key="2">
    <source>
        <dbReference type="PROSITE" id="PS50108"/>
    </source>
</evidence>
<protein>
    <recommendedName>
        <fullName evidence="1">Ribosomal RNA large subunit methyltransferase J</fullName>
        <ecNumber evidence="1">2.1.1.266</ecNumber>
    </recommendedName>
    <alternativeName>
        <fullName evidence="1">23S rRNA (adenine(2030)-N6)-methyltransferase</fullName>
    </alternativeName>
    <alternativeName>
        <fullName evidence="1">23S rRNA m6A2030 methyltransferase</fullName>
    </alternativeName>
</protein>
<keyword evidence="1" id="KW-0949">S-adenosyl-L-methionine</keyword>
<dbReference type="Pfam" id="PF04378">
    <property type="entry name" value="RsmJ"/>
    <property type="match status" value="1"/>
</dbReference>
<dbReference type="GO" id="GO:0003723">
    <property type="term" value="F:RNA binding"/>
    <property type="evidence" value="ECO:0007669"/>
    <property type="project" value="UniProtKB-UniRule"/>
</dbReference>
<feature type="binding site" evidence="1">
    <location>
        <position position="127"/>
    </location>
    <ligand>
        <name>S-adenosyl-L-methionine</name>
        <dbReference type="ChEBI" id="CHEBI:59789"/>
    </ligand>
</feature>
<dbReference type="PANTHER" id="PTHR37426:SF1">
    <property type="entry name" value="RIBOSOMAL RNA LARGE SUBUNIT METHYLTRANSFERASE J"/>
    <property type="match status" value="1"/>
</dbReference>
<dbReference type="PANTHER" id="PTHR37426">
    <property type="entry name" value="RIBOSOMAL RNA LARGE SUBUNIT METHYLTRANSFERASE J"/>
    <property type="match status" value="1"/>
</dbReference>
<sequence>MAVAGAGPSPAFVSSLSTPTMNYRHVYHAGNFADVLKHAALAHIIAYLKRKPQPFRVIDTHAGTGVYDLGSAEAQKTGEWRDGIGRILADTPPGDVAEILAPYLDVVRNENENAESGDEALMRYPGSPLLARRLLRPGDKLVVNEAHPEDGVRLRTLFNKDRAVKVLTLDGWMALKSLLPPPERRGVVLIDPPFEEAGEFHRLVQALTEAHRRFATGTVVVWYPIKDPRRVRAFHRDVAALSIPKLLLAELCVRAPLSEGALAGTGLLILNPPFTLEATLKTLLPYLVRTLGQARDAESRLEWLTGERMTAR</sequence>
<dbReference type="EMBL" id="CP006912">
    <property type="protein sequence ID" value="AHB49508.1"/>
    <property type="molecule type" value="Genomic_DNA"/>
</dbReference>
<feature type="domain" description="CRIB" evidence="2">
    <location>
        <begin position="16"/>
        <end position="30"/>
    </location>
</feature>
<dbReference type="PATRIC" id="fig|1029756.8.peg.3258"/>
<dbReference type="InterPro" id="IPR000095">
    <property type="entry name" value="CRIB_dom"/>
</dbReference>
<dbReference type="GO" id="GO:0005829">
    <property type="term" value="C:cytosol"/>
    <property type="evidence" value="ECO:0007669"/>
    <property type="project" value="TreeGrafter"/>
</dbReference>
<dbReference type="HAMAP" id="MF_00934">
    <property type="entry name" value="23SrRNA_methyltr_J"/>
    <property type="match status" value="1"/>
</dbReference>
<keyword evidence="1" id="KW-0808">Transferase</keyword>
<dbReference type="Gene3D" id="3.40.50.150">
    <property type="entry name" value="Vaccinia Virus protein VP39"/>
    <property type="match status" value="1"/>
</dbReference>
<evidence type="ECO:0000256" key="1">
    <source>
        <dbReference type="HAMAP-Rule" id="MF_00934"/>
    </source>
</evidence>
<feature type="active site" description="Proton acceptor" evidence="1">
    <location>
        <position position="191"/>
    </location>
</feature>
<keyword evidence="1" id="KW-0489">Methyltransferase</keyword>
<name>V5SG42_9HYPH</name>
<keyword evidence="4" id="KW-1185">Reference proteome</keyword>
<keyword evidence="1" id="KW-0698">rRNA processing</keyword>
<dbReference type="Proteomes" id="UP000018542">
    <property type="component" value="Chromosome"/>
</dbReference>
<dbReference type="SUPFAM" id="SSF53335">
    <property type="entry name" value="S-adenosyl-L-methionine-dependent methyltransferases"/>
    <property type="match status" value="1"/>
</dbReference>
<comment type="similarity">
    <text evidence="1">Belongs to the RlmJ family.</text>
</comment>
<dbReference type="KEGG" id="hni:W911_15635"/>
<dbReference type="GO" id="GO:0036307">
    <property type="term" value="F:23S rRNA (adenine(2030)-N(6))-methyltransferase activity"/>
    <property type="evidence" value="ECO:0007669"/>
    <property type="project" value="UniProtKB-UniRule"/>
</dbReference>
<accession>V5SG42</accession>
<dbReference type="EC" id="2.1.1.266" evidence="1"/>
<feature type="binding site" evidence="1">
    <location>
        <begin position="170"/>
        <end position="171"/>
    </location>
    <ligand>
        <name>S-adenosyl-L-methionine</name>
        <dbReference type="ChEBI" id="CHEBI:59789"/>
    </ligand>
</feature>
<dbReference type="PROSITE" id="PS50108">
    <property type="entry name" value="CRIB"/>
    <property type="match status" value="1"/>
</dbReference>
<comment type="function">
    <text evidence="1">Specifically methylates the adenine in position 2030 of 23S rRNA.</text>
</comment>
<reference evidence="3 4" key="1">
    <citation type="journal article" date="2014" name="Genome Announc.">
        <title>Complete Genome Sequence of Hyphomicrobium nitrativorans Strain NL23, a Denitrifying Bacterium Isolated from Biofilm of a Methanol-Fed Denitrification System Treating Seawater at the Montreal Biodome.</title>
        <authorList>
            <person name="Martineau C."/>
            <person name="Villeneuve C."/>
            <person name="Mauffrey F."/>
            <person name="Villemur R."/>
        </authorList>
    </citation>
    <scope>NUCLEOTIDE SEQUENCE [LARGE SCALE GENOMIC DNA]</scope>
    <source>
        <strain evidence="3">NL23</strain>
    </source>
</reference>
<comment type="subunit">
    <text evidence="1">Monomer.</text>
</comment>
<evidence type="ECO:0000313" key="4">
    <source>
        <dbReference type="Proteomes" id="UP000018542"/>
    </source>
</evidence>
<organism evidence="3 4">
    <name type="scientific">Hyphomicrobium nitrativorans NL23</name>
    <dbReference type="NCBI Taxonomy" id="1029756"/>
    <lineage>
        <taxon>Bacteria</taxon>
        <taxon>Pseudomonadati</taxon>
        <taxon>Pseudomonadota</taxon>
        <taxon>Alphaproteobacteria</taxon>
        <taxon>Hyphomicrobiales</taxon>
        <taxon>Hyphomicrobiaceae</taxon>
        <taxon>Hyphomicrobium</taxon>
    </lineage>
</organism>
<proteinExistence type="inferred from homology"/>
<feature type="binding site" evidence="1">
    <location>
        <position position="38"/>
    </location>
    <ligand>
        <name>S-adenosyl-L-methionine</name>
        <dbReference type="ChEBI" id="CHEBI:59789"/>
    </ligand>
</feature>
<feature type="binding site" evidence="1">
    <location>
        <position position="61"/>
    </location>
    <ligand>
        <name>S-adenosyl-L-methionine</name>
        <dbReference type="ChEBI" id="CHEBI:59789"/>
    </ligand>
</feature>
<evidence type="ECO:0000313" key="3">
    <source>
        <dbReference type="EMBL" id="AHB49508.1"/>
    </source>
</evidence>
<dbReference type="InterPro" id="IPR007473">
    <property type="entry name" value="RlmJ"/>
</dbReference>
<feature type="binding site" evidence="1">
    <location>
        <position position="191"/>
    </location>
    <ligand>
        <name>S-adenosyl-L-methionine</name>
        <dbReference type="ChEBI" id="CHEBI:59789"/>
    </ligand>
</feature>
<keyword evidence="1" id="KW-0694">RNA-binding</keyword>
<comment type="catalytic activity">
    <reaction evidence="1">
        <text>adenosine(2030) in 23S rRNA + S-adenosyl-L-methionine = N(6)-methyladenosine(2030) in 23S rRNA + S-adenosyl-L-homocysteine + H(+)</text>
        <dbReference type="Rhea" id="RHEA:43736"/>
        <dbReference type="Rhea" id="RHEA-COMP:10668"/>
        <dbReference type="Rhea" id="RHEA-COMP:10669"/>
        <dbReference type="ChEBI" id="CHEBI:15378"/>
        <dbReference type="ChEBI" id="CHEBI:57856"/>
        <dbReference type="ChEBI" id="CHEBI:59789"/>
        <dbReference type="ChEBI" id="CHEBI:74411"/>
        <dbReference type="ChEBI" id="CHEBI:74449"/>
        <dbReference type="EC" id="2.1.1.266"/>
    </reaction>
</comment>
<feature type="binding site" evidence="1">
    <location>
        <position position="145"/>
    </location>
    <ligand>
        <name>S-adenosyl-L-methionine</name>
        <dbReference type="ChEBI" id="CHEBI:59789"/>
    </ligand>
</feature>
<dbReference type="InterPro" id="IPR029063">
    <property type="entry name" value="SAM-dependent_MTases_sf"/>
</dbReference>
<dbReference type="HOGENOM" id="CLU_061769_0_0_5"/>
<dbReference type="GO" id="GO:0070475">
    <property type="term" value="P:rRNA base methylation"/>
    <property type="evidence" value="ECO:0007669"/>
    <property type="project" value="UniProtKB-UniRule"/>
</dbReference>